<dbReference type="Proteomes" id="UP000254537">
    <property type="component" value="Chromosome"/>
</dbReference>
<dbReference type="GO" id="GO:0005829">
    <property type="term" value="C:cytosol"/>
    <property type="evidence" value="ECO:0007669"/>
    <property type="project" value="TreeGrafter"/>
</dbReference>
<sequence length="349" mass="38854">MRKVLLVKLASLGDVLATSPFPMLIKKHHTNLSLHHLVMEHCRVVTEHNPWLDKQIVIEFMPSGNRWVDLARAAKLVFRLRAEKYDTAFVFHRNLFFQVVCWLGGIREIYGFSSRLNPFYKKHMTYRFDVNRTEQECDLLRMGGLDIPNVESLEFHPAASELSDEIAQKLPDQFIACNPGGGNPHAPADNRMWPIEKYAALINASSLPFVILGHGAADAERVNELTKMVDSARMVSLVNNTSFSDTALVLQRATLYVGNDSSLMFLAAAMGISTVGLYGPTQSVAANPVGKKQYAIIGNAECAPCYNPYDGVSGKMYACTNNICMQDIDVEVVLNRINTLIKECGAENK</sequence>
<name>A0A345Y532_9NEIS</name>
<dbReference type="CDD" id="cd03789">
    <property type="entry name" value="GT9_LPS_heptosyltransferase"/>
    <property type="match status" value="1"/>
</dbReference>
<dbReference type="SUPFAM" id="SSF53756">
    <property type="entry name" value="UDP-Glycosyltransferase/glycogen phosphorylase"/>
    <property type="match status" value="1"/>
</dbReference>
<evidence type="ECO:0000256" key="1">
    <source>
        <dbReference type="ARBA" id="ARBA00022676"/>
    </source>
</evidence>
<dbReference type="KEGG" id="ccah:DWG20_06045"/>
<dbReference type="GO" id="GO:0008713">
    <property type="term" value="F:ADP-heptose-lipopolysaccharide heptosyltransferase activity"/>
    <property type="evidence" value="ECO:0007669"/>
    <property type="project" value="TreeGrafter"/>
</dbReference>
<evidence type="ECO:0000313" key="3">
    <source>
        <dbReference type="EMBL" id="AXK39034.1"/>
    </source>
</evidence>
<accession>A0A345Y532</accession>
<dbReference type="RefSeq" id="WP_115432969.1">
    <property type="nucleotide sequence ID" value="NZ_CP031337.1"/>
</dbReference>
<keyword evidence="2 3" id="KW-0808">Transferase</keyword>
<dbReference type="Gene3D" id="3.40.50.2000">
    <property type="entry name" value="Glycogen Phosphorylase B"/>
    <property type="match status" value="2"/>
</dbReference>
<keyword evidence="1" id="KW-0328">Glycosyltransferase</keyword>
<organism evidence="3 4">
    <name type="scientific">Crenobacter cavernae</name>
    <dbReference type="NCBI Taxonomy" id="2290923"/>
    <lineage>
        <taxon>Bacteria</taxon>
        <taxon>Pseudomonadati</taxon>
        <taxon>Pseudomonadota</taxon>
        <taxon>Betaproteobacteria</taxon>
        <taxon>Neisseriales</taxon>
        <taxon>Neisseriaceae</taxon>
        <taxon>Crenobacter</taxon>
    </lineage>
</organism>
<dbReference type="GO" id="GO:0009244">
    <property type="term" value="P:lipopolysaccharide core region biosynthetic process"/>
    <property type="evidence" value="ECO:0007669"/>
    <property type="project" value="TreeGrafter"/>
</dbReference>
<dbReference type="AlphaFoldDB" id="A0A345Y532"/>
<dbReference type="InterPro" id="IPR002201">
    <property type="entry name" value="Glyco_trans_9"/>
</dbReference>
<dbReference type="PANTHER" id="PTHR30160">
    <property type="entry name" value="TETRAACYLDISACCHARIDE 4'-KINASE-RELATED"/>
    <property type="match status" value="1"/>
</dbReference>
<protein>
    <submittedName>
        <fullName evidence="3">Glycosyltransferase family 9 protein</fullName>
    </submittedName>
</protein>
<dbReference type="InterPro" id="IPR051199">
    <property type="entry name" value="LPS_LOS_Heptosyltrfase"/>
</dbReference>
<gene>
    <name evidence="3" type="ORF">DWG20_06045</name>
</gene>
<dbReference type="Pfam" id="PF01075">
    <property type="entry name" value="Glyco_transf_9"/>
    <property type="match status" value="1"/>
</dbReference>
<reference evidence="3 4" key="1">
    <citation type="submission" date="2018-07" db="EMBL/GenBank/DDBJ databases">
        <title>Crenobacter cavernae sp. nov., isolated from a karst cave.</title>
        <authorList>
            <person name="Zhu H."/>
        </authorList>
    </citation>
    <scope>NUCLEOTIDE SEQUENCE [LARGE SCALE GENOMIC DNA]</scope>
    <source>
        <strain evidence="3 4">K1W11S-77</strain>
    </source>
</reference>
<evidence type="ECO:0000313" key="4">
    <source>
        <dbReference type="Proteomes" id="UP000254537"/>
    </source>
</evidence>
<evidence type="ECO:0000256" key="2">
    <source>
        <dbReference type="ARBA" id="ARBA00022679"/>
    </source>
</evidence>
<proteinExistence type="predicted"/>
<dbReference type="OrthoDB" id="9767552at2"/>
<dbReference type="EMBL" id="CP031337">
    <property type="protein sequence ID" value="AXK39034.1"/>
    <property type="molecule type" value="Genomic_DNA"/>
</dbReference>